<feature type="compositionally biased region" description="Low complexity" evidence="6">
    <location>
        <begin position="77"/>
        <end position="87"/>
    </location>
</feature>
<dbReference type="GO" id="GO:0017004">
    <property type="term" value="P:cytochrome complex assembly"/>
    <property type="evidence" value="ECO:0007669"/>
    <property type="project" value="InterPro"/>
</dbReference>
<name>A0A0S4QFA2_9ACTN</name>
<feature type="transmembrane region" description="Helical" evidence="7">
    <location>
        <begin position="236"/>
        <end position="265"/>
    </location>
</feature>
<evidence type="ECO:0000256" key="5">
    <source>
        <dbReference type="ARBA" id="ARBA00023136"/>
    </source>
</evidence>
<gene>
    <name evidence="9" type="ORF">Ga0074812_102235</name>
</gene>
<dbReference type="GO" id="GO:0016020">
    <property type="term" value="C:membrane"/>
    <property type="evidence" value="ECO:0007669"/>
    <property type="project" value="UniProtKB-SubCell"/>
</dbReference>
<sequence length="351" mass="35167">MGVVDVVSDGPLLIAAPVAVAAGLLSFLSPCVLPLVPGYLSFITGLSGEDLERRSARAEVAETAETAGSGGPGPGPAGASEPALSAGSAGSGEPVVLTGAVPAVPAAVAVAGGPANETPVLAGTSAAAVGVPAAPGHGASPRRQPWSSRWLGDIRHAGRVTAGTGLFVLGFSIVFVTYGVAFGGLGQWLKIHQVGLSQVLGVVTIVMGLGFAGVFSRMSWANREWRFHRLPSPGLLGAPALGVMFGLGWAPCIGPTLTAVLGLAATSATAERGAFLSAMYCLGLGLPFLVVGLAFRRAAGALLVVRRHARFLALAGGAMLIAVGALQLTGGWTDLVDQLRPYAPGFSETPL</sequence>
<feature type="transmembrane region" description="Helical" evidence="7">
    <location>
        <begin position="165"/>
        <end position="189"/>
    </location>
</feature>
<comment type="similarity">
    <text evidence="2">Belongs to the DsbD family.</text>
</comment>
<feature type="region of interest" description="Disordered" evidence="6">
    <location>
        <begin position="54"/>
        <end position="87"/>
    </location>
</feature>
<feature type="transmembrane region" description="Helical" evidence="7">
    <location>
        <begin position="195"/>
        <end position="215"/>
    </location>
</feature>
<dbReference type="PANTHER" id="PTHR31272">
    <property type="entry name" value="CYTOCHROME C-TYPE BIOGENESIS PROTEIN HI_1454-RELATED"/>
    <property type="match status" value="1"/>
</dbReference>
<comment type="subcellular location">
    <subcellularLocation>
        <location evidence="1">Membrane</location>
        <topology evidence="1">Multi-pass membrane protein</topology>
    </subcellularLocation>
</comment>
<proteinExistence type="inferred from homology"/>
<keyword evidence="3 7" id="KW-0812">Transmembrane</keyword>
<evidence type="ECO:0000313" key="10">
    <source>
        <dbReference type="Proteomes" id="UP000198802"/>
    </source>
</evidence>
<evidence type="ECO:0000256" key="1">
    <source>
        <dbReference type="ARBA" id="ARBA00004141"/>
    </source>
</evidence>
<dbReference type="InterPro" id="IPR003834">
    <property type="entry name" value="Cyt_c_assmbl_TM_dom"/>
</dbReference>
<dbReference type="Pfam" id="PF02683">
    <property type="entry name" value="DsbD_TM"/>
    <property type="match status" value="1"/>
</dbReference>
<organism evidence="9 10">
    <name type="scientific">Parafrankia irregularis</name>
    <dbReference type="NCBI Taxonomy" id="795642"/>
    <lineage>
        <taxon>Bacteria</taxon>
        <taxon>Bacillati</taxon>
        <taxon>Actinomycetota</taxon>
        <taxon>Actinomycetes</taxon>
        <taxon>Frankiales</taxon>
        <taxon>Frankiaceae</taxon>
        <taxon>Parafrankia</taxon>
    </lineage>
</organism>
<evidence type="ECO:0000256" key="7">
    <source>
        <dbReference type="SAM" id="Phobius"/>
    </source>
</evidence>
<dbReference type="EMBL" id="FAOZ01000002">
    <property type="protein sequence ID" value="CUU54229.1"/>
    <property type="molecule type" value="Genomic_DNA"/>
</dbReference>
<evidence type="ECO:0000256" key="4">
    <source>
        <dbReference type="ARBA" id="ARBA00022989"/>
    </source>
</evidence>
<keyword evidence="4 7" id="KW-1133">Transmembrane helix</keyword>
<feature type="transmembrane region" description="Helical" evidence="7">
    <location>
        <begin position="277"/>
        <end position="299"/>
    </location>
</feature>
<evidence type="ECO:0000313" key="9">
    <source>
        <dbReference type="EMBL" id="CUU54229.1"/>
    </source>
</evidence>
<dbReference type="InterPro" id="IPR051790">
    <property type="entry name" value="Cytochrome_c-biogenesis_DsbD"/>
</dbReference>
<dbReference type="AlphaFoldDB" id="A0A0S4QFA2"/>
<evidence type="ECO:0000256" key="2">
    <source>
        <dbReference type="ARBA" id="ARBA00006143"/>
    </source>
</evidence>
<evidence type="ECO:0000256" key="3">
    <source>
        <dbReference type="ARBA" id="ARBA00022692"/>
    </source>
</evidence>
<dbReference type="Proteomes" id="UP000198802">
    <property type="component" value="Unassembled WGS sequence"/>
</dbReference>
<keyword evidence="10" id="KW-1185">Reference proteome</keyword>
<feature type="transmembrane region" description="Helical" evidence="7">
    <location>
        <begin position="311"/>
        <end position="332"/>
    </location>
</feature>
<feature type="domain" description="Cytochrome C biogenesis protein transmembrane" evidence="8">
    <location>
        <begin position="166"/>
        <end position="299"/>
    </location>
</feature>
<accession>A0A0S4QFA2</accession>
<evidence type="ECO:0000259" key="8">
    <source>
        <dbReference type="Pfam" id="PF02683"/>
    </source>
</evidence>
<keyword evidence="5 7" id="KW-0472">Membrane</keyword>
<dbReference type="PANTHER" id="PTHR31272:SF4">
    <property type="entry name" value="CYTOCHROME C-TYPE BIOGENESIS PROTEIN HI_1454-RELATED"/>
    <property type="match status" value="1"/>
</dbReference>
<evidence type="ECO:0000256" key="6">
    <source>
        <dbReference type="SAM" id="MobiDB-lite"/>
    </source>
</evidence>
<feature type="transmembrane region" description="Helical" evidence="7">
    <location>
        <begin position="12"/>
        <end position="36"/>
    </location>
</feature>
<reference evidence="10" key="1">
    <citation type="submission" date="2015-11" db="EMBL/GenBank/DDBJ databases">
        <authorList>
            <person name="Varghese N."/>
        </authorList>
    </citation>
    <scope>NUCLEOTIDE SEQUENCE [LARGE SCALE GENOMIC DNA]</scope>
    <source>
        <strain evidence="10">DSM 45899</strain>
    </source>
</reference>
<dbReference type="RefSeq" id="WP_091271556.1">
    <property type="nucleotide sequence ID" value="NZ_FAOZ01000002.1"/>
</dbReference>
<protein>
    <submittedName>
        <fullName evidence="9">Cytochrome c-type biogenesis protein</fullName>
    </submittedName>
</protein>